<dbReference type="InterPro" id="IPR002716">
    <property type="entry name" value="PIN_dom"/>
</dbReference>
<evidence type="ECO:0000313" key="3">
    <source>
        <dbReference type="Proteomes" id="UP001320876"/>
    </source>
</evidence>
<name>A0ABT3GN00_9BACT</name>
<dbReference type="Proteomes" id="UP001320876">
    <property type="component" value="Unassembled WGS sequence"/>
</dbReference>
<comment type="caution">
    <text evidence="2">The sequence shown here is derived from an EMBL/GenBank/DDBJ whole genome shotgun (WGS) entry which is preliminary data.</text>
</comment>
<evidence type="ECO:0000313" key="2">
    <source>
        <dbReference type="EMBL" id="MCW1924885.1"/>
    </source>
</evidence>
<dbReference type="EMBL" id="JAPDDT010000010">
    <property type="protein sequence ID" value="MCW1924885.1"/>
    <property type="molecule type" value="Genomic_DNA"/>
</dbReference>
<dbReference type="SUPFAM" id="SSF88723">
    <property type="entry name" value="PIN domain-like"/>
    <property type="match status" value="1"/>
</dbReference>
<dbReference type="Pfam" id="PF01850">
    <property type="entry name" value="PIN"/>
    <property type="match status" value="1"/>
</dbReference>
<dbReference type="RefSeq" id="WP_343226983.1">
    <property type="nucleotide sequence ID" value="NZ_JAPDDT010000010.1"/>
</dbReference>
<organism evidence="2 3">
    <name type="scientific">Luteolibacter arcticus</name>
    <dbReference type="NCBI Taxonomy" id="1581411"/>
    <lineage>
        <taxon>Bacteria</taxon>
        <taxon>Pseudomonadati</taxon>
        <taxon>Verrucomicrobiota</taxon>
        <taxon>Verrucomicrobiia</taxon>
        <taxon>Verrucomicrobiales</taxon>
        <taxon>Verrucomicrobiaceae</taxon>
        <taxon>Luteolibacter</taxon>
    </lineage>
</organism>
<evidence type="ECO:0000259" key="1">
    <source>
        <dbReference type="Pfam" id="PF01850"/>
    </source>
</evidence>
<feature type="domain" description="PIN" evidence="1">
    <location>
        <begin position="9"/>
        <end position="126"/>
    </location>
</feature>
<dbReference type="InterPro" id="IPR029060">
    <property type="entry name" value="PIN-like_dom_sf"/>
</dbReference>
<gene>
    <name evidence="2" type="ORF">OKA05_20145</name>
</gene>
<accession>A0ABT3GN00</accession>
<dbReference type="Gene3D" id="3.40.50.1010">
    <property type="entry name" value="5'-nuclease"/>
    <property type="match status" value="1"/>
</dbReference>
<keyword evidence="3" id="KW-1185">Reference proteome</keyword>
<protein>
    <recommendedName>
        <fullName evidence="1">PIN domain-containing protein</fullName>
    </recommendedName>
</protein>
<sequence>MAGKKCAALLDSGPLVALLDARQATHAWAADQLRHLTAPLLTCEAVLSETLFLLQHSRRATEQIQAWRRNGLLACWGGFDNSADEVFTLMARYESVPMSFADACLVRMSELWPKTPVFTLDSDFRIYRRNKRQVIPLIAP</sequence>
<proteinExistence type="predicted"/>
<reference evidence="2 3" key="1">
    <citation type="submission" date="2022-10" db="EMBL/GenBank/DDBJ databases">
        <title>Luteolibacter arcticus strain CCTCC AB 2014275, whole genome shotgun sequencing project.</title>
        <authorList>
            <person name="Zhao G."/>
            <person name="Shen L."/>
        </authorList>
    </citation>
    <scope>NUCLEOTIDE SEQUENCE [LARGE SCALE GENOMIC DNA]</scope>
    <source>
        <strain evidence="2 3">CCTCC AB 2014275</strain>
    </source>
</reference>